<dbReference type="OrthoDB" id="9798604at2"/>
<proteinExistence type="inferred from homology"/>
<evidence type="ECO:0000259" key="6">
    <source>
        <dbReference type="Pfam" id="PF05199"/>
    </source>
</evidence>
<dbReference type="Pfam" id="PF05199">
    <property type="entry name" value="GMC_oxred_C"/>
    <property type="match status" value="1"/>
</dbReference>
<dbReference type="AlphaFoldDB" id="A0A2R8BQZ6"/>
<evidence type="ECO:0000256" key="1">
    <source>
        <dbReference type="ARBA" id="ARBA00001974"/>
    </source>
</evidence>
<gene>
    <name evidence="7" type="ORF">PAA8504_00374</name>
</gene>
<dbReference type="GO" id="GO:0016614">
    <property type="term" value="F:oxidoreductase activity, acting on CH-OH group of donors"/>
    <property type="evidence" value="ECO:0007669"/>
    <property type="project" value="InterPro"/>
</dbReference>
<evidence type="ECO:0000313" key="8">
    <source>
        <dbReference type="Proteomes" id="UP000244912"/>
    </source>
</evidence>
<protein>
    <recommendedName>
        <fullName evidence="6">Glucose-methanol-choline oxidoreductase C-terminal domain-containing protein</fullName>
    </recommendedName>
</protein>
<keyword evidence="3" id="KW-0285">Flavoprotein</keyword>
<reference evidence="7 8" key="1">
    <citation type="submission" date="2018-03" db="EMBL/GenBank/DDBJ databases">
        <authorList>
            <person name="Keele B.F."/>
        </authorList>
    </citation>
    <scope>NUCLEOTIDE SEQUENCE [LARGE SCALE GENOMIC DNA]</scope>
    <source>
        <strain evidence="7 8">CECT 8504</strain>
    </source>
</reference>
<dbReference type="Gene3D" id="3.50.50.60">
    <property type="entry name" value="FAD/NAD(P)-binding domain"/>
    <property type="match status" value="1"/>
</dbReference>
<dbReference type="InterPro" id="IPR036188">
    <property type="entry name" value="FAD/NAD-bd_sf"/>
</dbReference>
<comment type="cofactor">
    <cofactor evidence="1">
        <name>FAD</name>
        <dbReference type="ChEBI" id="CHEBI:57692"/>
    </cofactor>
</comment>
<dbReference type="Proteomes" id="UP000244912">
    <property type="component" value="Unassembled WGS sequence"/>
</dbReference>
<keyword evidence="4" id="KW-0274">FAD</keyword>
<dbReference type="PANTHER" id="PTHR42784:SF1">
    <property type="entry name" value="PYRANOSE 2-OXIDASE"/>
    <property type="match status" value="1"/>
</dbReference>
<evidence type="ECO:0000256" key="2">
    <source>
        <dbReference type="ARBA" id="ARBA00010790"/>
    </source>
</evidence>
<keyword evidence="5" id="KW-0560">Oxidoreductase</keyword>
<evidence type="ECO:0000256" key="4">
    <source>
        <dbReference type="ARBA" id="ARBA00022827"/>
    </source>
</evidence>
<dbReference type="SUPFAM" id="SSF51905">
    <property type="entry name" value="FAD/NAD(P)-binding domain"/>
    <property type="match status" value="1"/>
</dbReference>
<keyword evidence="8" id="KW-1185">Reference proteome</keyword>
<dbReference type="EMBL" id="ONZF01000001">
    <property type="protein sequence ID" value="SPJ22579.1"/>
    <property type="molecule type" value="Genomic_DNA"/>
</dbReference>
<comment type="similarity">
    <text evidence="2">Belongs to the GMC oxidoreductase family.</text>
</comment>
<accession>A0A2R8BQZ6</accession>
<sequence>MGTTRMSGIAANGVVNPDCHIHGLTNMHIAGTSIFPTGGWADPTLTAVALALRPAARLRG</sequence>
<organism evidence="7 8">
    <name type="scientific">Palleronia abyssalis</name>
    <dbReference type="NCBI Taxonomy" id="1501240"/>
    <lineage>
        <taxon>Bacteria</taxon>
        <taxon>Pseudomonadati</taxon>
        <taxon>Pseudomonadota</taxon>
        <taxon>Alphaproteobacteria</taxon>
        <taxon>Rhodobacterales</taxon>
        <taxon>Roseobacteraceae</taxon>
        <taxon>Palleronia</taxon>
    </lineage>
</organism>
<dbReference type="InterPro" id="IPR051473">
    <property type="entry name" value="P2Ox-like"/>
</dbReference>
<feature type="domain" description="Glucose-methanol-choline oxidoreductase C-terminal" evidence="6">
    <location>
        <begin position="1"/>
        <end position="51"/>
    </location>
</feature>
<dbReference type="PANTHER" id="PTHR42784">
    <property type="entry name" value="PYRANOSE 2-OXIDASE"/>
    <property type="match status" value="1"/>
</dbReference>
<name>A0A2R8BQZ6_9RHOB</name>
<evidence type="ECO:0000313" key="7">
    <source>
        <dbReference type="EMBL" id="SPJ22579.1"/>
    </source>
</evidence>
<evidence type="ECO:0000256" key="3">
    <source>
        <dbReference type="ARBA" id="ARBA00022630"/>
    </source>
</evidence>
<dbReference type="InterPro" id="IPR007867">
    <property type="entry name" value="GMC_OxRtase_C"/>
</dbReference>
<evidence type="ECO:0000256" key="5">
    <source>
        <dbReference type="ARBA" id="ARBA00023002"/>
    </source>
</evidence>